<sequence>MIHQYVQFMKSIAETYKMPGTTFKGCVSVPGGRGLDGKRWANYFCLTRLAIGRLQC</sequence>
<evidence type="ECO:0000313" key="2">
    <source>
        <dbReference type="Proteomes" id="UP001243330"/>
    </source>
</evidence>
<name>A0AAD9ADB6_9PEZI</name>
<dbReference type="EMBL" id="JAQOWY010000263">
    <property type="protein sequence ID" value="KAK1845679.1"/>
    <property type="molecule type" value="Genomic_DNA"/>
</dbReference>
<organism evidence="1 2">
    <name type="scientific">Colletotrichum chrysophilum</name>
    <dbReference type="NCBI Taxonomy" id="1836956"/>
    <lineage>
        <taxon>Eukaryota</taxon>
        <taxon>Fungi</taxon>
        <taxon>Dikarya</taxon>
        <taxon>Ascomycota</taxon>
        <taxon>Pezizomycotina</taxon>
        <taxon>Sordariomycetes</taxon>
        <taxon>Hypocreomycetidae</taxon>
        <taxon>Glomerellales</taxon>
        <taxon>Glomerellaceae</taxon>
        <taxon>Colletotrichum</taxon>
        <taxon>Colletotrichum gloeosporioides species complex</taxon>
    </lineage>
</organism>
<proteinExistence type="predicted"/>
<dbReference type="Proteomes" id="UP001243330">
    <property type="component" value="Unassembled WGS sequence"/>
</dbReference>
<dbReference type="AlphaFoldDB" id="A0AAD9ADB6"/>
<evidence type="ECO:0000313" key="1">
    <source>
        <dbReference type="EMBL" id="KAK1845679.1"/>
    </source>
</evidence>
<comment type="caution">
    <text evidence="1">The sequence shown here is derived from an EMBL/GenBank/DDBJ whole genome shotgun (WGS) entry which is preliminary data.</text>
</comment>
<gene>
    <name evidence="1" type="ORF">CCHR01_11690</name>
</gene>
<accession>A0AAD9ADB6</accession>
<keyword evidence="2" id="KW-1185">Reference proteome</keyword>
<protein>
    <submittedName>
        <fullName evidence="1">Uncharacterized protein</fullName>
    </submittedName>
</protein>
<reference evidence="1" key="1">
    <citation type="submission" date="2023-01" db="EMBL/GenBank/DDBJ databases">
        <title>Colletotrichum chrysophilum M932 genome sequence.</title>
        <authorList>
            <person name="Baroncelli R."/>
        </authorList>
    </citation>
    <scope>NUCLEOTIDE SEQUENCE</scope>
    <source>
        <strain evidence="1">M932</strain>
    </source>
</reference>